<dbReference type="GO" id="GO:0016020">
    <property type="term" value="C:membrane"/>
    <property type="evidence" value="ECO:0007669"/>
    <property type="project" value="UniProtKB-SubCell"/>
</dbReference>
<evidence type="ECO:0000313" key="15">
    <source>
        <dbReference type="Proteomes" id="UP000285138"/>
    </source>
</evidence>
<proteinExistence type="inferred from homology"/>
<keyword evidence="9 12" id="KW-1133">Transmembrane helix</keyword>
<feature type="transmembrane region" description="Helical" evidence="12">
    <location>
        <begin position="114"/>
        <end position="134"/>
    </location>
</feature>
<name>A0A424YIG1_9FIRM</name>
<dbReference type="CDD" id="cd06161">
    <property type="entry name" value="S2P-M50_SpoIVFB"/>
    <property type="match status" value="1"/>
</dbReference>
<feature type="domain" description="Peptidase M50" evidence="13">
    <location>
        <begin position="114"/>
        <end position="168"/>
    </location>
</feature>
<comment type="similarity">
    <text evidence="3">Belongs to the peptidase M50B family.</text>
</comment>
<gene>
    <name evidence="14" type="ORF">D5R97_00820</name>
</gene>
<accession>A0A424YIG1</accession>
<dbReference type="Pfam" id="PF02163">
    <property type="entry name" value="Peptidase_M50"/>
    <property type="match status" value="2"/>
</dbReference>
<evidence type="ECO:0000256" key="8">
    <source>
        <dbReference type="ARBA" id="ARBA00022833"/>
    </source>
</evidence>
<feature type="transmembrane region" description="Helical" evidence="12">
    <location>
        <begin position="86"/>
        <end position="108"/>
    </location>
</feature>
<keyword evidence="10" id="KW-0482">Metalloprotease</keyword>
<comment type="subcellular location">
    <subcellularLocation>
        <location evidence="2">Membrane</location>
        <topology evidence="2">Multi-pass membrane protein</topology>
    </subcellularLocation>
</comment>
<evidence type="ECO:0000256" key="2">
    <source>
        <dbReference type="ARBA" id="ARBA00004141"/>
    </source>
</evidence>
<dbReference type="GO" id="GO:0046872">
    <property type="term" value="F:metal ion binding"/>
    <property type="evidence" value="ECO:0007669"/>
    <property type="project" value="UniProtKB-KW"/>
</dbReference>
<dbReference type="Proteomes" id="UP000285138">
    <property type="component" value="Unassembled WGS sequence"/>
</dbReference>
<evidence type="ECO:0000256" key="5">
    <source>
        <dbReference type="ARBA" id="ARBA00022692"/>
    </source>
</evidence>
<protein>
    <submittedName>
        <fullName evidence="14">Peptidase M50</fullName>
    </submittedName>
</protein>
<evidence type="ECO:0000256" key="3">
    <source>
        <dbReference type="ARBA" id="ARBA00007931"/>
    </source>
</evidence>
<evidence type="ECO:0000313" key="14">
    <source>
        <dbReference type="EMBL" id="RQD78187.1"/>
    </source>
</evidence>
<evidence type="ECO:0000256" key="7">
    <source>
        <dbReference type="ARBA" id="ARBA00022801"/>
    </source>
</evidence>
<dbReference type="EMBL" id="QZAA01000033">
    <property type="protein sequence ID" value="RQD78187.1"/>
    <property type="molecule type" value="Genomic_DNA"/>
</dbReference>
<dbReference type="SUPFAM" id="SSF54631">
    <property type="entry name" value="CBS-domain pair"/>
    <property type="match status" value="1"/>
</dbReference>
<dbReference type="InterPro" id="IPR008915">
    <property type="entry name" value="Peptidase_M50"/>
</dbReference>
<comment type="cofactor">
    <cofactor evidence="1">
        <name>Zn(2+)</name>
        <dbReference type="ChEBI" id="CHEBI:29105"/>
    </cofactor>
</comment>
<evidence type="ECO:0000256" key="1">
    <source>
        <dbReference type="ARBA" id="ARBA00001947"/>
    </source>
</evidence>
<evidence type="ECO:0000259" key="13">
    <source>
        <dbReference type="Pfam" id="PF02163"/>
    </source>
</evidence>
<evidence type="ECO:0000256" key="12">
    <source>
        <dbReference type="SAM" id="Phobius"/>
    </source>
</evidence>
<keyword evidence="8" id="KW-0862">Zinc</keyword>
<evidence type="ECO:0000256" key="9">
    <source>
        <dbReference type="ARBA" id="ARBA00022989"/>
    </source>
</evidence>
<keyword evidence="6" id="KW-0479">Metal-binding</keyword>
<feature type="transmembrane region" description="Helical" evidence="12">
    <location>
        <begin position="7"/>
        <end position="27"/>
    </location>
</feature>
<feature type="transmembrane region" description="Helical" evidence="12">
    <location>
        <begin position="33"/>
        <end position="51"/>
    </location>
</feature>
<dbReference type="AlphaFoldDB" id="A0A424YIG1"/>
<evidence type="ECO:0000256" key="10">
    <source>
        <dbReference type="ARBA" id="ARBA00023049"/>
    </source>
</evidence>
<evidence type="ECO:0000256" key="4">
    <source>
        <dbReference type="ARBA" id="ARBA00022670"/>
    </source>
</evidence>
<dbReference type="GO" id="GO:0008237">
    <property type="term" value="F:metallopeptidase activity"/>
    <property type="evidence" value="ECO:0007669"/>
    <property type="project" value="UniProtKB-KW"/>
</dbReference>
<feature type="transmembrane region" description="Helical" evidence="12">
    <location>
        <begin position="182"/>
        <end position="198"/>
    </location>
</feature>
<dbReference type="PANTHER" id="PTHR39188">
    <property type="entry name" value="MEMBRANE-ASSOCIATED ZINC METALLOPROTEASE M50B"/>
    <property type="match status" value="1"/>
</dbReference>
<dbReference type="PANTHER" id="PTHR39188:SF3">
    <property type="entry name" value="STAGE IV SPORULATION PROTEIN FB"/>
    <property type="match status" value="1"/>
</dbReference>
<dbReference type="GO" id="GO:0006508">
    <property type="term" value="P:proteolysis"/>
    <property type="evidence" value="ECO:0007669"/>
    <property type="project" value="UniProtKB-KW"/>
</dbReference>
<dbReference type="InterPro" id="IPR046342">
    <property type="entry name" value="CBS_dom_sf"/>
</dbReference>
<evidence type="ECO:0000256" key="6">
    <source>
        <dbReference type="ARBA" id="ARBA00022723"/>
    </source>
</evidence>
<comment type="caution">
    <text evidence="14">The sequence shown here is derived from an EMBL/GenBank/DDBJ whole genome shotgun (WGS) entry which is preliminary data.</text>
</comment>
<keyword evidence="5 12" id="KW-0812">Transmembrane</keyword>
<reference evidence="14 15" key="1">
    <citation type="submission" date="2018-08" db="EMBL/GenBank/DDBJ databases">
        <title>The metabolism and importance of syntrophic acetate oxidation coupled to methane or sulfide production in haloalkaline environments.</title>
        <authorList>
            <person name="Timmers P.H.A."/>
            <person name="Vavourakis C.D."/>
            <person name="Sorokin D.Y."/>
            <person name="Sinninghe Damste J.S."/>
            <person name="Muyzer G."/>
            <person name="Stams A.J.M."/>
            <person name="Plugge C.M."/>
        </authorList>
    </citation>
    <scope>NUCLEOTIDE SEQUENCE [LARGE SCALE GENOMIC DNA]</scope>
    <source>
        <strain evidence="14">MSAO_Bac1</strain>
    </source>
</reference>
<organism evidence="14 15">
    <name type="scientific">Candidatus Syntrophonatronum acetioxidans</name>
    <dbReference type="NCBI Taxonomy" id="1795816"/>
    <lineage>
        <taxon>Bacteria</taxon>
        <taxon>Bacillati</taxon>
        <taxon>Bacillota</taxon>
        <taxon>Clostridia</taxon>
        <taxon>Eubacteriales</taxon>
        <taxon>Syntrophomonadaceae</taxon>
        <taxon>Candidatus Syntrophonatronum</taxon>
    </lineage>
</organism>
<keyword evidence="7" id="KW-0378">Hydrolase</keyword>
<keyword evidence="11 12" id="KW-0472">Membrane</keyword>
<evidence type="ECO:0000256" key="11">
    <source>
        <dbReference type="ARBA" id="ARBA00023136"/>
    </source>
</evidence>
<sequence>MEVGRIFGIKIIFNWFFFFFLFIYALMGRLAETIILFSVVLLHEFFHILVARGYGLTVREVELYPFGGMARIDDLLEYDPGVESRVALAGPLFNLFLVGLAIIFYVNFSLSPAYIMFFIRCNLLVAFFNLLPSLPLDGGRILRAMLSRRMGYRKATDRAVLLGKFMALCLLAGGIITACLGMLNPSFIIVAFFMFFAAQKEQSMASYVFVRYLNRKKGELHREGIMKAGYLVAVENTPLREVVKNFTPRNYYLIKVVSPGFKVKGTVTEGQVIDAVMKRGVHLPIKRLLP</sequence>
<feature type="domain" description="Peptidase M50" evidence="13">
    <location>
        <begin position="33"/>
        <end position="106"/>
    </location>
</feature>
<keyword evidence="4" id="KW-0645">Protease</keyword>